<evidence type="ECO:0000256" key="14">
    <source>
        <dbReference type="ARBA" id="ARBA00048321"/>
    </source>
</evidence>
<proteinExistence type="inferred from homology"/>
<evidence type="ECO:0000256" key="8">
    <source>
        <dbReference type="ARBA" id="ARBA00022723"/>
    </source>
</evidence>
<sequence>MSVMQLALYEKYDLRLPRYTSYPTAPHFSASVNGRVFESWLGDLDPAQPLSLYLHIPWCREMCWFCGCNTKITKQYDPVGNFVVALRAEIASLLSKLDPAHRFKVSHIHFGGGSPTALKPEDLRAIMADLTDRIDILDDAEVALEMDPRTATPEFIDAMADCGFTRASIGIQDFNPFVQRAVNRVQSFELVEDVIARLRAHRISGINVDLMYGLPFQTVESIIETVDQTVTLNPDRLSVFGYAHVPWMKKHQNLIPTEALPDTAARWAQYEAIQTQLTSHGYSAIGLDHFARDDDAMAIAQKSGLLHRNFQGYTTDRAEALIGFGPSAISSLPQGYAQNDPALARWQRAVEAGKCAIEKGIAISNEDRIRRDIINELMCNLTVDVAAICADHGTSADRFTCEIDRVRAMTQDGIVEVNGTHIHLTESGRPLVRAVCAAFDTYLDHAHGRHSQAV</sequence>
<dbReference type="InterPro" id="IPR007197">
    <property type="entry name" value="rSAM"/>
</dbReference>
<comment type="cofactor">
    <cofactor evidence="15">
        <name>[4Fe-4S] cluster</name>
        <dbReference type="ChEBI" id="CHEBI:49883"/>
    </cofactor>
    <text evidence="15">Binds 1 [4Fe-4S] cluster. The cluster is coordinated with 3 cysteines and an exchangeable S-adenosyl-L-methionine.</text>
</comment>
<comment type="subunit">
    <text evidence="4">Monomer.</text>
</comment>
<evidence type="ECO:0000256" key="4">
    <source>
        <dbReference type="ARBA" id="ARBA00011245"/>
    </source>
</evidence>
<keyword evidence="7 15" id="KW-0949">S-adenosyl-L-methionine</keyword>
<comment type="function">
    <text evidence="13">Involved in the heme biosynthesis. Catalyzes the anaerobic oxidative decarboxylation of propionate groups of rings A and B of coproporphyrinogen III to yield the vinyl groups in protoporphyrinogen IX.</text>
</comment>
<name>A0ABR4TP50_9PROT</name>
<dbReference type="SFLD" id="SFLDG01065">
    <property type="entry name" value="anaerobic_coproporphyrinogen-I"/>
    <property type="match status" value="1"/>
</dbReference>
<keyword evidence="5 15" id="KW-0004">4Fe-4S</keyword>
<dbReference type="InterPro" id="IPR034505">
    <property type="entry name" value="Coproporphyrinogen-III_oxidase"/>
</dbReference>
<dbReference type="PROSITE" id="PS51918">
    <property type="entry name" value="RADICAL_SAM"/>
    <property type="match status" value="1"/>
</dbReference>
<evidence type="ECO:0000259" key="16">
    <source>
        <dbReference type="PROSITE" id="PS51918"/>
    </source>
</evidence>
<reference evidence="17 18" key="1">
    <citation type="submission" date="2013-07" db="EMBL/GenBank/DDBJ databases">
        <title>Thalassospira permensis NBRC 106175 Genome Sequencing.</title>
        <authorList>
            <person name="Lai Q."/>
            <person name="Shao Z."/>
        </authorList>
    </citation>
    <scope>NUCLEOTIDE SEQUENCE [LARGE SCALE GENOMIC DNA]</scope>
    <source>
        <strain evidence="17 18">NBRC 106175</strain>
    </source>
</reference>
<evidence type="ECO:0000256" key="11">
    <source>
        <dbReference type="ARBA" id="ARBA00023014"/>
    </source>
</evidence>
<dbReference type="InterPro" id="IPR004558">
    <property type="entry name" value="Coprogen_oxidase_HemN"/>
</dbReference>
<dbReference type="Gene3D" id="1.10.10.920">
    <property type="match status" value="1"/>
</dbReference>
<gene>
    <name evidence="17" type="ORF">SMB34_19845</name>
</gene>
<dbReference type="InterPro" id="IPR006638">
    <property type="entry name" value="Elp3/MiaA/NifB-like_rSAM"/>
</dbReference>
<evidence type="ECO:0000256" key="5">
    <source>
        <dbReference type="ARBA" id="ARBA00022485"/>
    </source>
</evidence>
<organism evidence="17 18">
    <name type="scientific">Thalassospira permensis NBRC 106175</name>
    <dbReference type="NCBI Taxonomy" id="1353532"/>
    <lineage>
        <taxon>Bacteria</taxon>
        <taxon>Pseudomonadati</taxon>
        <taxon>Pseudomonadota</taxon>
        <taxon>Alphaproteobacteria</taxon>
        <taxon>Rhodospirillales</taxon>
        <taxon>Thalassospiraceae</taxon>
        <taxon>Thalassospira</taxon>
    </lineage>
</organism>
<dbReference type="Pfam" id="PF04055">
    <property type="entry name" value="Radical_SAM"/>
    <property type="match status" value="1"/>
</dbReference>
<dbReference type="NCBIfam" id="TIGR00538">
    <property type="entry name" value="hemN"/>
    <property type="match status" value="1"/>
</dbReference>
<dbReference type="Pfam" id="PF06969">
    <property type="entry name" value="HemN_C"/>
    <property type="match status" value="1"/>
</dbReference>
<evidence type="ECO:0000256" key="10">
    <source>
        <dbReference type="ARBA" id="ARBA00023004"/>
    </source>
</evidence>
<keyword evidence="11 15" id="KW-0411">Iron-sulfur</keyword>
<accession>A0ABR4TP50</accession>
<keyword evidence="10 15" id="KW-0408">Iron</keyword>
<dbReference type="PANTHER" id="PTHR13932:SF6">
    <property type="entry name" value="OXYGEN-INDEPENDENT COPROPORPHYRINOGEN III OXIDASE"/>
    <property type="match status" value="1"/>
</dbReference>
<dbReference type="SFLD" id="SFLDG01082">
    <property type="entry name" value="B12-binding_domain_containing"/>
    <property type="match status" value="1"/>
</dbReference>
<comment type="similarity">
    <text evidence="3 15">Belongs to the anaerobic coproporphyrinogen-III oxidase family.</text>
</comment>
<evidence type="ECO:0000313" key="17">
    <source>
        <dbReference type="EMBL" id="KEO55091.1"/>
    </source>
</evidence>
<evidence type="ECO:0000256" key="15">
    <source>
        <dbReference type="PIRNR" id="PIRNR000167"/>
    </source>
</evidence>
<comment type="caution">
    <text evidence="17">The sequence shown here is derived from an EMBL/GenBank/DDBJ whole genome shotgun (WGS) entry which is preliminary data.</text>
</comment>
<evidence type="ECO:0000256" key="13">
    <source>
        <dbReference type="ARBA" id="ARBA00024295"/>
    </source>
</evidence>
<keyword evidence="8 15" id="KW-0479">Metal-binding</keyword>
<evidence type="ECO:0000256" key="1">
    <source>
        <dbReference type="ARBA" id="ARBA00004496"/>
    </source>
</evidence>
<dbReference type="InterPro" id="IPR058240">
    <property type="entry name" value="rSAM_sf"/>
</dbReference>
<dbReference type="EMBL" id="AUNC01000026">
    <property type="protein sequence ID" value="KEO55091.1"/>
    <property type="molecule type" value="Genomic_DNA"/>
</dbReference>
<keyword evidence="6 15" id="KW-0963">Cytoplasm</keyword>
<dbReference type="CDD" id="cd01335">
    <property type="entry name" value="Radical_SAM"/>
    <property type="match status" value="1"/>
</dbReference>
<evidence type="ECO:0000256" key="2">
    <source>
        <dbReference type="ARBA" id="ARBA00004785"/>
    </source>
</evidence>
<dbReference type="SUPFAM" id="SSF102114">
    <property type="entry name" value="Radical SAM enzymes"/>
    <property type="match status" value="1"/>
</dbReference>
<dbReference type="PANTHER" id="PTHR13932">
    <property type="entry name" value="COPROPORPHYRINIGEN III OXIDASE"/>
    <property type="match status" value="1"/>
</dbReference>
<comment type="subcellular location">
    <subcellularLocation>
        <location evidence="1 15">Cytoplasm</location>
    </subcellularLocation>
</comment>
<evidence type="ECO:0000256" key="12">
    <source>
        <dbReference type="ARBA" id="ARBA00023244"/>
    </source>
</evidence>
<keyword evidence="12 15" id="KW-0627">Porphyrin biosynthesis</keyword>
<keyword evidence="18" id="KW-1185">Reference proteome</keyword>
<protein>
    <recommendedName>
        <fullName evidence="15">Coproporphyrinogen-III oxidase</fullName>
        <ecNumber evidence="15">1.3.98.3</ecNumber>
    </recommendedName>
</protein>
<dbReference type="InterPro" id="IPR023404">
    <property type="entry name" value="rSAM_horseshoe"/>
</dbReference>
<dbReference type="EC" id="1.3.98.3" evidence="15"/>
<dbReference type="SFLD" id="SFLDS00029">
    <property type="entry name" value="Radical_SAM"/>
    <property type="match status" value="1"/>
</dbReference>
<evidence type="ECO:0000256" key="7">
    <source>
        <dbReference type="ARBA" id="ARBA00022691"/>
    </source>
</evidence>
<keyword evidence="9 15" id="KW-0560">Oxidoreductase</keyword>
<comment type="pathway">
    <text evidence="2 15">Porphyrin-containing compound metabolism; protoporphyrin-IX biosynthesis; protoporphyrinogen-IX from coproporphyrinogen-III (AdoMet route): step 1/1.</text>
</comment>
<evidence type="ECO:0000256" key="3">
    <source>
        <dbReference type="ARBA" id="ARBA00005493"/>
    </source>
</evidence>
<evidence type="ECO:0000313" key="18">
    <source>
        <dbReference type="Proteomes" id="UP000027463"/>
    </source>
</evidence>
<evidence type="ECO:0000256" key="6">
    <source>
        <dbReference type="ARBA" id="ARBA00022490"/>
    </source>
</evidence>
<dbReference type="Gene3D" id="3.80.30.20">
    <property type="entry name" value="tm_1862 like domain"/>
    <property type="match status" value="1"/>
</dbReference>
<dbReference type="SMART" id="SM00729">
    <property type="entry name" value="Elp3"/>
    <property type="match status" value="1"/>
</dbReference>
<feature type="domain" description="Radical SAM core" evidence="16">
    <location>
        <begin position="44"/>
        <end position="283"/>
    </location>
</feature>
<evidence type="ECO:0000256" key="9">
    <source>
        <dbReference type="ARBA" id="ARBA00023002"/>
    </source>
</evidence>
<comment type="catalytic activity">
    <reaction evidence="14 15">
        <text>coproporphyrinogen III + 2 S-adenosyl-L-methionine = protoporphyrinogen IX + 2 5'-deoxyadenosine + 2 L-methionine + 2 CO2</text>
        <dbReference type="Rhea" id="RHEA:15425"/>
        <dbReference type="ChEBI" id="CHEBI:16526"/>
        <dbReference type="ChEBI" id="CHEBI:17319"/>
        <dbReference type="ChEBI" id="CHEBI:57307"/>
        <dbReference type="ChEBI" id="CHEBI:57309"/>
        <dbReference type="ChEBI" id="CHEBI:57844"/>
        <dbReference type="ChEBI" id="CHEBI:59789"/>
        <dbReference type="EC" id="1.3.98.3"/>
    </reaction>
</comment>
<dbReference type="Proteomes" id="UP000027463">
    <property type="component" value="Unassembled WGS sequence"/>
</dbReference>
<dbReference type="PIRSF" id="PIRSF000167">
    <property type="entry name" value="HemN"/>
    <property type="match status" value="1"/>
</dbReference>
<dbReference type="InterPro" id="IPR010723">
    <property type="entry name" value="HemN_C"/>
</dbReference>